<gene>
    <name evidence="1" type="ORF">Lade_1270</name>
</gene>
<evidence type="ECO:0000313" key="2">
    <source>
        <dbReference type="Proteomes" id="UP000054859"/>
    </source>
</evidence>
<keyword evidence="2" id="KW-1185">Reference proteome</keyword>
<dbReference type="OrthoDB" id="9815195at2"/>
<dbReference type="PANTHER" id="PTHR38477:SF1">
    <property type="entry name" value="MUREIN L,D-TRANSPEPTIDASE CATALYTIC DOMAIN FAMILY PROTEIN"/>
    <property type="match status" value="1"/>
</dbReference>
<dbReference type="STRING" id="45056.Lade_1270"/>
<dbReference type="AlphaFoldDB" id="A0A0W0R684"/>
<dbReference type="Pfam" id="PF13645">
    <property type="entry name" value="YkuD_2"/>
    <property type="match status" value="1"/>
</dbReference>
<reference evidence="1 2" key="1">
    <citation type="submission" date="2015-11" db="EMBL/GenBank/DDBJ databases">
        <title>Identification of large and diverse effector repertoires of 38 Legionella species.</title>
        <authorList>
            <person name="Burstein D."/>
            <person name="Amaro F."/>
            <person name="Zusman T."/>
            <person name="Lifshitz Z."/>
            <person name="Cohen O."/>
            <person name="Gilbert J.A."/>
            <person name="Pupko T."/>
            <person name="Shuman H.A."/>
            <person name="Segal G."/>
        </authorList>
    </citation>
    <scope>NUCLEOTIDE SEQUENCE [LARGE SCALE GENOMIC DNA]</scope>
    <source>
        <strain evidence="1 2">1762-AUS-E</strain>
    </source>
</reference>
<protein>
    <recommendedName>
        <fullName evidence="3">Murein L,D-transpeptidase catalytic domain family protein</fullName>
    </recommendedName>
</protein>
<sequence length="409" mass="47292">MKKILLSFLTAVNLDCFALPIQLVLPENTTDYANYSLIELISPSFNTPLQNAEQYKSLARIKEIIKSTPSKPSPLVINKVLKTIECSRMMEMDHNVVTIIDYSRPSNEKRLWIYDLDKEKLLFHTYVSHGINSGKLLTEYFSNKYNSKASSLGVFNTEKAYYGRHGPSLRLDGLDRNFNDNAANRAVVMHGGWYVEENFIKRYGRPGRSWGCPAVPDQVVKPIIETIKDKSLFIVYYPNEHWFASSKFLNCTTPRNNIAKIEDLKKPEESRENILFADTNQNNKREESESIVVMDTDNYERTFQVHAPLERMLRRQINNREYIALSDQEFARIANTQLPLSYADPLSNIHFVIPEVKMHRGYYATEMKFVNLGTIKEVKPSNNQFTVELEPSKSITLKTTNHFIRWLGL</sequence>
<proteinExistence type="predicted"/>
<dbReference type="InterPro" id="IPR032676">
    <property type="entry name" value="YkuD_2"/>
</dbReference>
<dbReference type="RefSeq" id="WP_058462271.1">
    <property type="nucleotide sequence ID" value="NZ_CAAAHS010000010.1"/>
</dbReference>
<name>A0A0W0R684_9GAMM</name>
<dbReference type="PANTHER" id="PTHR38477">
    <property type="entry name" value="HYPOTHETICAL EXPORTED PROTEIN"/>
    <property type="match status" value="1"/>
</dbReference>
<evidence type="ECO:0008006" key="3">
    <source>
        <dbReference type="Google" id="ProtNLM"/>
    </source>
</evidence>
<evidence type="ECO:0000313" key="1">
    <source>
        <dbReference type="EMBL" id="KTC66612.1"/>
    </source>
</evidence>
<accession>A0A0W0R684</accession>
<comment type="caution">
    <text evidence="1">The sequence shown here is derived from an EMBL/GenBank/DDBJ whole genome shotgun (WGS) entry which is preliminary data.</text>
</comment>
<dbReference type="PATRIC" id="fig|45056.6.peg.1311"/>
<organism evidence="1 2">
    <name type="scientific">Legionella adelaidensis</name>
    <dbReference type="NCBI Taxonomy" id="45056"/>
    <lineage>
        <taxon>Bacteria</taxon>
        <taxon>Pseudomonadati</taxon>
        <taxon>Pseudomonadota</taxon>
        <taxon>Gammaproteobacteria</taxon>
        <taxon>Legionellales</taxon>
        <taxon>Legionellaceae</taxon>
        <taxon>Legionella</taxon>
    </lineage>
</organism>
<dbReference type="Proteomes" id="UP000054859">
    <property type="component" value="Unassembled WGS sequence"/>
</dbReference>
<dbReference type="EMBL" id="LNKA01000001">
    <property type="protein sequence ID" value="KTC66612.1"/>
    <property type="molecule type" value="Genomic_DNA"/>
</dbReference>